<organism evidence="2 3">
    <name type="scientific">Neolewinella xylanilytica</name>
    <dbReference type="NCBI Taxonomy" id="1514080"/>
    <lineage>
        <taxon>Bacteria</taxon>
        <taxon>Pseudomonadati</taxon>
        <taxon>Bacteroidota</taxon>
        <taxon>Saprospiria</taxon>
        <taxon>Saprospirales</taxon>
        <taxon>Lewinellaceae</taxon>
        <taxon>Neolewinella</taxon>
    </lineage>
</organism>
<dbReference type="Pfam" id="PF13584">
    <property type="entry name" value="BatD"/>
    <property type="match status" value="2"/>
</dbReference>
<dbReference type="EMBL" id="PTJC01000005">
    <property type="protein sequence ID" value="PPK87342.1"/>
    <property type="molecule type" value="Genomic_DNA"/>
</dbReference>
<dbReference type="AlphaFoldDB" id="A0A2S6I749"/>
<reference evidence="2 3" key="1">
    <citation type="submission" date="2018-02" db="EMBL/GenBank/DDBJ databases">
        <title>Genomic Encyclopedia of Archaeal and Bacterial Type Strains, Phase II (KMG-II): from individual species to whole genera.</title>
        <authorList>
            <person name="Goeker M."/>
        </authorList>
    </citation>
    <scope>NUCLEOTIDE SEQUENCE [LARGE SCALE GENOMIC DNA]</scope>
    <source>
        <strain evidence="2 3">DSM 29526</strain>
    </source>
</reference>
<evidence type="ECO:0000313" key="3">
    <source>
        <dbReference type="Proteomes" id="UP000237662"/>
    </source>
</evidence>
<dbReference type="InterPro" id="IPR025738">
    <property type="entry name" value="BatD"/>
</dbReference>
<gene>
    <name evidence="2" type="ORF">CLV84_0282</name>
</gene>
<evidence type="ECO:0000313" key="2">
    <source>
        <dbReference type="EMBL" id="PPK87342.1"/>
    </source>
</evidence>
<sequence>MYRNQRLVIVPRLLIISLLLTWGPLLVAQGQDVSFTAEVSKERMLRNSTVEYHLTLRNAQGEQLTPPDFSAFEVLRGPSRSIGTTIANGVQTSQMTFSWMLQPRRTGELSIGPASVQAGGRTYRAPGKTITVLEVDDASQAGAPENFLRAELSTDQAYVGQQIILNLNLYASVNPISRNMVREPSLDGFFARSRRRFDASPTTVIVNGREYQRRTLTSLALFPIKSGTLRIDPYRMVIGAVRTRSSSTFSRRFTEQIPVNSDTLTVAVRELPQPRPENFSGGVGTYQMDVAIDRDQLTTDDALTMLVEITGQGDVQRLEAPVPVDEANWNVYDPRVIREEFLDSPSGMFGRKVFEYQLVPKRAGTYTVAPSLNYFNTDTEEYVSLSPETFTIAVTGGSGQKTYTIDTTTVSEEALVLRPAAPLTPGRRYGRNMADGPVFWGLILLPVLLAGGLIGYTHYRQRLADRDPAILQRQQAGKVAAARLKEARVHLERVAARDFYNAVEHALLHYLRDRFSLSVAELSRANINQVLTGAGANTALTERYDRLLQRCEMALYAGQDSAADLGDTYAQAVELITETERQLK</sequence>
<keyword evidence="1" id="KW-0472">Membrane</keyword>
<dbReference type="PANTHER" id="PTHR40940">
    <property type="entry name" value="PROTEIN BATD-RELATED"/>
    <property type="match status" value="1"/>
</dbReference>
<keyword evidence="3" id="KW-1185">Reference proteome</keyword>
<dbReference type="Proteomes" id="UP000237662">
    <property type="component" value="Unassembled WGS sequence"/>
</dbReference>
<proteinExistence type="predicted"/>
<accession>A0A2S6I749</accession>
<dbReference type="OrthoDB" id="2079210at2"/>
<keyword evidence="1" id="KW-1133">Transmembrane helix</keyword>
<dbReference type="PANTHER" id="PTHR40940:SF2">
    <property type="entry name" value="BATD"/>
    <property type="match status" value="1"/>
</dbReference>
<feature type="transmembrane region" description="Helical" evidence="1">
    <location>
        <begin position="438"/>
        <end position="456"/>
    </location>
</feature>
<protein>
    <submittedName>
        <fullName evidence="2">Oxygen tolerance protein BatD</fullName>
    </submittedName>
</protein>
<name>A0A2S6I749_9BACT</name>
<evidence type="ECO:0000256" key="1">
    <source>
        <dbReference type="SAM" id="Phobius"/>
    </source>
</evidence>
<keyword evidence="1" id="KW-0812">Transmembrane</keyword>
<comment type="caution">
    <text evidence="2">The sequence shown here is derived from an EMBL/GenBank/DDBJ whole genome shotgun (WGS) entry which is preliminary data.</text>
</comment>